<proteinExistence type="predicted"/>
<feature type="region of interest" description="Disordered" evidence="1">
    <location>
        <begin position="86"/>
        <end position="114"/>
    </location>
</feature>
<evidence type="ECO:0000313" key="2">
    <source>
        <dbReference type="EMBL" id="MBB5782865.1"/>
    </source>
</evidence>
<keyword evidence="3" id="KW-1185">Reference proteome</keyword>
<sequence length="114" mass="10934">MPGFLLTAASQVTCLHQGKATIVPGQSVVLAGGAPVVTVADVVAVAGCSLSGATPPSPCVTVDFALAASTRVFVLGKPVVLEPAGPGAGVSQSAAKAPQGTPVITSTQLRAAGS</sequence>
<organism evidence="2 3">
    <name type="scientific">Nonomuraea jabiensis</name>
    <dbReference type="NCBI Taxonomy" id="882448"/>
    <lineage>
        <taxon>Bacteria</taxon>
        <taxon>Bacillati</taxon>
        <taxon>Actinomycetota</taxon>
        <taxon>Actinomycetes</taxon>
        <taxon>Streptosporangiales</taxon>
        <taxon>Streptosporangiaceae</taxon>
        <taxon>Nonomuraea</taxon>
    </lineage>
</organism>
<feature type="compositionally biased region" description="Polar residues" evidence="1">
    <location>
        <begin position="102"/>
        <end position="114"/>
    </location>
</feature>
<name>A0A7W9GFI6_9ACTN</name>
<gene>
    <name evidence="2" type="ORF">HD596_009621</name>
</gene>
<protein>
    <recommendedName>
        <fullName evidence="4">PAAR motif-containing protein</fullName>
    </recommendedName>
</protein>
<evidence type="ECO:0000256" key="1">
    <source>
        <dbReference type="SAM" id="MobiDB-lite"/>
    </source>
</evidence>
<evidence type="ECO:0000313" key="3">
    <source>
        <dbReference type="Proteomes" id="UP000579153"/>
    </source>
</evidence>
<dbReference type="Proteomes" id="UP000579153">
    <property type="component" value="Unassembled WGS sequence"/>
</dbReference>
<dbReference type="RefSeq" id="WP_185075882.1">
    <property type="nucleotide sequence ID" value="NZ_JACHMB010000001.1"/>
</dbReference>
<reference evidence="2 3" key="1">
    <citation type="submission" date="2020-08" db="EMBL/GenBank/DDBJ databases">
        <title>Sequencing the genomes of 1000 actinobacteria strains.</title>
        <authorList>
            <person name="Klenk H.-P."/>
        </authorList>
    </citation>
    <scope>NUCLEOTIDE SEQUENCE [LARGE SCALE GENOMIC DNA]</scope>
    <source>
        <strain evidence="2 3">DSM 45507</strain>
    </source>
</reference>
<accession>A0A7W9GFI6</accession>
<dbReference type="EMBL" id="JACHMB010000001">
    <property type="protein sequence ID" value="MBB5782865.1"/>
    <property type="molecule type" value="Genomic_DNA"/>
</dbReference>
<dbReference type="AlphaFoldDB" id="A0A7W9GFI6"/>
<comment type="caution">
    <text evidence="2">The sequence shown here is derived from an EMBL/GenBank/DDBJ whole genome shotgun (WGS) entry which is preliminary data.</text>
</comment>
<evidence type="ECO:0008006" key="4">
    <source>
        <dbReference type="Google" id="ProtNLM"/>
    </source>
</evidence>